<dbReference type="Proteomes" id="UP000460718">
    <property type="component" value="Unassembled WGS sequence"/>
</dbReference>
<evidence type="ECO:0000256" key="1">
    <source>
        <dbReference type="SAM" id="MobiDB-lite"/>
    </source>
</evidence>
<evidence type="ECO:0000313" key="9">
    <source>
        <dbReference type="EMBL" id="KAE9256960.1"/>
    </source>
</evidence>
<gene>
    <name evidence="10" type="ORF">PF001_g4090</name>
    <name evidence="9" type="ORF">PF002_g1485</name>
    <name evidence="8" type="ORF">PF005_g3588</name>
    <name evidence="7" type="ORF">PF006_g952</name>
    <name evidence="5" type="ORF">PF007_g4519</name>
    <name evidence="3" type="ORF">PF009_g1286</name>
    <name evidence="6" type="ORF">PF010_g3130</name>
    <name evidence="4" type="ORF">PF011_g3785</name>
</gene>
<evidence type="ECO:0000313" key="16">
    <source>
        <dbReference type="Proteomes" id="UP000441208"/>
    </source>
</evidence>
<dbReference type="Proteomes" id="UP000437068">
    <property type="component" value="Unassembled WGS sequence"/>
</dbReference>
<evidence type="ECO:0000259" key="2">
    <source>
        <dbReference type="Pfam" id="PF12776"/>
    </source>
</evidence>
<keyword evidence="12" id="KW-1185">Reference proteome</keyword>
<dbReference type="EMBL" id="QXGF01000029">
    <property type="protein sequence ID" value="KAE8949172.1"/>
    <property type="molecule type" value="Genomic_DNA"/>
</dbReference>
<evidence type="ECO:0000313" key="7">
    <source>
        <dbReference type="EMBL" id="KAE9155083.1"/>
    </source>
</evidence>
<dbReference type="InterPro" id="IPR024752">
    <property type="entry name" value="Myb/SANT-like_dom"/>
</dbReference>
<feature type="compositionally biased region" description="Basic and acidic residues" evidence="1">
    <location>
        <begin position="19"/>
        <end position="32"/>
    </location>
</feature>
<dbReference type="Proteomes" id="UP000441208">
    <property type="component" value="Unassembled WGS sequence"/>
</dbReference>
<dbReference type="EMBL" id="QXGA01000022">
    <property type="protein sequence ID" value="KAE9155083.1"/>
    <property type="molecule type" value="Genomic_DNA"/>
</dbReference>
<evidence type="ECO:0000313" key="4">
    <source>
        <dbReference type="EMBL" id="KAE9023841.1"/>
    </source>
</evidence>
<evidence type="ECO:0000313" key="10">
    <source>
        <dbReference type="EMBL" id="KAE9323060.1"/>
    </source>
</evidence>
<dbReference type="Proteomes" id="UP000433483">
    <property type="component" value="Unassembled WGS sequence"/>
</dbReference>
<dbReference type="Pfam" id="PF12776">
    <property type="entry name" value="Myb_DNA-bind_3"/>
    <property type="match status" value="1"/>
</dbReference>
<protein>
    <recommendedName>
        <fullName evidence="2">Myb/SANT-like domain-containing protein</fullName>
    </recommendedName>
</protein>
<evidence type="ECO:0000313" key="17">
    <source>
        <dbReference type="Proteomes" id="UP000460718"/>
    </source>
</evidence>
<dbReference type="EMBL" id="QXGE01000136">
    <property type="protein sequence ID" value="KAE9323060.1"/>
    <property type="molecule type" value="Genomic_DNA"/>
</dbReference>
<evidence type="ECO:0000313" key="11">
    <source>
        <dbReference type="Proteomes" id="UP000429523"/>
    </source>
</evidence>
<sequence length="203" mass="22856">MTKQTPSAKKKIATIGSRKPRDSGKKAVETTDQRRASWAVYEDFDLLDMYAKARNNPSLTADKGMKSKAWRELADVLNSKHRRTLEKAQYKSKLDRIMRDYDSYNEIKGLSGVGVCIHTGKLTFPDDVWDALIESKPKKQRSKIIQLHDIGFEHEVLCSMIAGDLRATGSEANSIDTLLARLRREEDASHASLQLSSDGWALC</sequence>
<dbReference type="EMBL" id="QXFZ01000144">
    <property type="protein sequence ID" value="KAE9130435.1"/>
    <property type="molecule type" value="Genomic_DNA"/>
</dbReference>
<proteinExistence type="predicted"/>
<dbReference type="PANTHER" id="PTHR46929">
    <property type="entry name" value="EXPRESSED PROTEIN"/>
    <property type="match status" value="1"/>
</dbReference>
<evidence type="ECO:0000313" key="6">
    <source>
        <dbReference type="EMBL" id="KAE9132576.1"/>
    </source>
</evidence>
<dbReference type="PANTHER" id="PTHR46929:SF3">
    <property type="entry name" value="MYB_SANT-LIKE DOMAIN-CONTAINING PROTEIN"/>
    <property type="match status" value="1"/>
</dbReference>
<name>A0A6A3LVV3_9STRA</name>
<comment type="caution">
    <text evidence="4">The sequence shown here is derived from an EMBL/GenBank/DDBJ whole genome shotgun (WGS) entry which is preliminary data.</text>
</comment>
<dbReference type="Proteomes" id="UP000440367">
    <property type="component" value="Unassembled WGS sequence"/>
</dbReference>
<dbReference type="EMBL" id="QXGB01000107">
    <property type="protein sequence ID" value="KAE9230141.1"/>
    <property type="molecule type" value="Genomic_DNA"/>
</dbReference>
<dbReference type="EMBL" id="QXGD01000035">
    <property type="protein sequence ID" value="KAE9256960.1"/>
    <property type="molecule type" value="Genomic_DNA"/>
</dbReference>
<evidence type="ECO:0000313" key="8">
    <source>
        <dbReference type="EMBL" id="KAE9230141.1"/>
    </source>
</evidence>
<evidence type="ECO:0000313" key="14">
    <source>
        <dbReference type="Proteomes" id="UP000440367"/>
    </source>
</evidence>
<evidence type="ECO:0000313" key="15">
    <source>
        <dbReference type="Proteomes" id="UP000440732"/>
    </source>
</evidence>
<accession>A0A6A3LVV3</accession>
<dbReference type="Proteomes" id="UP000429523">
    <property type="component" value="Unassembled WGS sequence"/>
</dbReference>
<reference evidence="17 18" key="1">
    <citation type="submission" date="2018-09" db="EMBL/GenBank/DDBJ databases">
        <title>Genomic investigation of the strawberry pathogen Phytophthora fragariae indicates pathogenicity is determined by transcriptional variation in three key races.</title>
        <authorList>
            <person name="Adams T.M."/>
            <person name="Armitage A.D."/>
            <person name="Sobczyk M.K."/>
            <person name="Bates H.J."/>
            <person name="Dunwell J.M."/>
            <person name="Nellist C.F."/>
            <person name="Harrison R.J."/>
        </authorList>
    </citation>
    <scope>NUCLEOTIDE SEQUENCE [LARGE SCALE GENOMIC DNA]</scope>
    <source>
        <strain evidence="10 13">A4</strain>
        <strain evidence="9 14">BC-1</strain>
        <strain evidence="8 12">NOV-27</strain>
        <strain evidence="7 15">NOV-5</strain>
        <strain evidence="5 16">NOV-71</strain>
        <strain evidence="3 11">NOV-9</strain>
        <strain evidence="6 18">ONT-3</strain>
        <strain evidence="4 17">SCRP245</strain>
    </source>
</reference>
<dbReference type="Proteomes" id="UP000440732">
    <property type="component" value="Unassembled WGS sequence"/>
</dbReference>
<evidence type="ECO:0000313" key="13">
    <source>
        <dbReference type="Proteomes" id="UP000437068"/>
    </source>
</evidence>
<evidence type="ECO:0000313" key="5">
    <source>
        <dbReference type="EMBL" id="KAE9130435.1"/>
    </source>
</evidence>
<dbReference type="OrthoDB" id="127850at2759"/>
<dbReference type="EMBL" id="QXFX01000094">
    <property type="protein sequence ID" value="KAE9132576.1"/>
    <property type="molecule type" value="Genomic_DNA"/>
</dbReference>
<evidence type="ECO:0000313" key="18">
    <source>
        <dbReference type="Proteomes" id="UP000488956"/>
    </source>
</evidence>
<feature type="region of interest" description="Disordered" evidence="1">
    <location>
        <begin position="1"/>
        <end position="32"/>
    </location>
</feature>
<dbReference type="Proteomes" id="UP000488956">
    <property type="component" value="Unassembled WGS sequence"/>
</dbReference>
<feature type="domain" description="Myb/SANT-like" evidence="2">
    <location>
        <begin position="38"/>
        <end position="131"/>
    </location>
</feature>
<evidence type="ECO:0000313" key="3">
    <source>
        <dbReference type="EMBL" id="KAE8949172.1"/>
    </source>
</evidence>
<organism evidence="4 17">
    <name type="scientific">Phytophthora fragariae</name>
    <dbReference type="NCBI Taxonomy" id="53985"/>
    <lineage>
        <taxon>Eukaryota</taxon>
        <taxon>Sar</taxon>
        <taxon>Stramenopiles</taxon>
        <taxon>Oomycota</taxon>
        <taxon>Peronosporomycetes</taxon>
        <taxon>Peronosporales</taxon>
        <taxon>Peronosporaceae</taxon>
        <taxon>Phytophthora</taxon>
    </lineage>
</organism>
<evidence type="ECO:0000313" key="12">
    <source>
        <dbReference type="Proteomes" id="UP000433483"/>
    </source>
</evidence>
<dbReference type="AlphaFoldDB" id="A0A6A3LVV3"/>
<dbReference type="EMBL" id="QXFW01000130">
    <property type="protein sequence ID" value="KAE9023841.1"/>
    <property type="molecule type" value="Genomic_DNA"/>
</dbReference>